<comment type="similarity">
    <text evidence="6">Belongs to the HepT RNase toxin family.</text>
</comment>
<keyword evidence="1" id="KW-0597">Phosphoprotein</keyword>
<proteinExistence type="inferred from homology"/>
<evidence type="ECO:0000256" key="1">
    <source>
        <dbReference type="ARBA" id="ARBA00022553"/>
    </source>
</evidence>
<dbReference type="EMBL" id="CP136051">
    <property type="protein sequence ID" value="WOK06970.1"/>
    <property type="molecule type" value="Genomic_DNA"/>
</dbReference>
<accession>A0ABZ0ISN5</accession>
<dbReference type="InterPro" id="IPR008201">
    <property type="entry name" value="HepT-like"/>
</dbReference>
<evidence type="ECO:0000256" key="4">
    <source>
        <dbReference type="ARBA" id="ARBA00022741"/>
    </source>
</evidence>
<reference evidence="7 8" key="1">
    <citation type="journal article" date="2023" name="Microbiol. Resour. Announc.">
        <title>Complete Genome Sequence of Imperialibacter roseus strain P4T.</title>
        <authorList>
            <person name="Tizabi D.R."/>
            <person name="Bachvaroff T."/>
            <person name="Hill R.T."/>
        </authorList>
    </citation>
    <scope>NUCLEOTIDE SEQUENCE [LARGE SCALE GENOMIC DNA]</scope>
    <source>
        <strain evidence="7 8">P4T</strain>
    </source>
</reference>
<dbReference type="InterPro" id="IPR037038">
    <property type="entry name" value="HepT-like_sf"/>
</dbReference>
<evidence type="ECO:0000313" key="8">
    <source>
        <dbReference type="Proteomes" id="UP001302349"/>
    </source>
</evidence>
<gene>
    <name evidence="7" type="ORF">RT717_28300</name>
</gene>
<evidence type="ECO:0000256" key="3">
    <source>
        <dbReference type="ARBA" id="ARBA00022722"/>
    </source>
</evidence>
<dbReference type="Proteomes" id="UP001302349">
    <property type="component" value="Chromosome"/>
</dbReference>
<dbReference type="Pfam" id="PF01934">
    <property type="entry name" value="HepT-like"/>
    <property type="match status" value="1"/>
</dbReference>
<evidence type="ECO:0000256" key="6">
    <source>
        <dbReference type="ARBA" id="ARBA00024207"/>
    </source>
</evidence>
<name>A0ABZ0ISN5_9BACT</name>
<keyword evidence="5" id="KW-0378">Hydrolase</keyword>
<protein>
    <submittedName>
        <fullName evidence="7">HepT-like ribonuclease domain-containing protein</fullName>
    </submittedName>
</protein>
<dbReference type="PANTHER" id="PTHR34139:SF1">
    <property type="entry name" value="RNASE MJ1380-RELATED"/>
    <property type="match status" value="1"/>
</dbReference>
<keyword evidence="3" id="KW-0540">Nuclease</keyword>
<keyword evidence="2" id="KW-1277">Toxin-antitoxin system</keyword>
<dbReference type="Gene3D" id="1.20.120.580">
    <property type="entry name" value="bsu32300-like"/>
    <property type="match status" value="1"/>
</dbReference>
<sequence>MDEKVLKWLYDIDGSINEIESYFDGQAHDFVSYQRNLLLKRGVERNLEIIGEAVRRILDKEPEFPITNAIRIVGLRNQIIHSYDNISDENIWAILTKHLPLLKSEINRLIKDADMG</sequence>
<keyword evidence="8" id="KW-1185">Reference proteome</keyword>
<evidence type="ECO:0000256" key="2">
    <source>
        <dbReference type="ARBA" id="ARBA00022649"/>
    </source>
</evidence>
<organism evidence="7 8">
    <name type="scientific">Imperialibacter roseus</name>
    <dbReference type="NCBI Taxonomy" id="1324217"/>
    <lineage>
        <taxon>Bacteria</taxon>
        <taxon>Pseudomonadati</taxon>
        <taxon>Bacteroidota</taxon>
        <taxon>Cytophagia</taxon>
        <taxon>Cytophagales</taxon>
        <taxon>Flammeovirgaceae</taxon>
        <taxon>Imperialibacter</taxon>
    </lineage>
</organism>
<keyword evidence="4" id="KW-0547">Nucleotide-binding</keyword>
<dbReference type="InterPro" id="IPR051813">
    <property type="entry name" value="HepT_RNase_toxin"/>
</dbReference>
<evidence type="ECO:0000256" key="5">
    <source>
        <dbReference type="ARBA" id="ARBA00022801"/>
    </source>
</evidence>
<dbReference type="RefSeq" id="WP_317489661.1">
    <property type="nucleotide sequence ID" value="NZ_CP136051.1"/>
</dbReference>
<evidence type="ECO:0000313" key="7">
    <source>
        <dbReference type="EMBL" id="WOK06970.1"/>
    </source>
</evidence>
<dbReference type="PANTHER" id="PTHR34139">
    <property type="entry name" value="UPF0331 PROTEIN MJ0127"/>
    <property type="match status" value="1"/>
</dbReference>